<dbReference type="AlphaFoldDB" id="A0A076PQQ3"/>
<dbReference type="HOGENOM" id="CLU_010194_1_0_4"/>
<dbReference type="InterPro" id="IPR036291">
    <property type="entry name" value="NAD(P)-bd_dom_sf"/>
</dbReference>
<dbReference type="KEGG" id="ctes:O987_19840"/>
<evidence type="ECO:0000313" key="3">
    <source>
        <dbReference type="Proteomes" id="UP000028782"/>
    </source>
</evidence>
<evidence type="ECO:0000256" key="1">
    <source>
        <dbReference type="ARBA" id="ARBA00006484"/>
    </source>
</evidence>
<dbReference type="GO" id="GO:0006633">
    <property type="term" value="P:fatty acid biosynthetic process"/>
    <property type="evidence" value="ECO:0007669"/>
    <property type="project" value="TreeGrafter"/>
</dbReference>
<dbReference type="FunFam" id="3.40.50.720:FF:000084">
    <property type="entry name" value="Short-chain dehydrogenase reductase"/>
    <property type="match status" value="1"/>
</dbReference>
<dbReference type="SUPFAM" id="SSF51735">
    <property type="entry name" value="NAD(P)-binding Rossmann-fold domains"/>
    <property type="match status" value="1"/>
</dbReference>
<dbReference type="Proteomes" id="UP000028782">
    <property type="component" value="Chromosome"/>
</dbReference>
<dbReference type="EMBL" id="CP006704">
    <property type="protein sequence ID" value="AIJ48063.1"/>
    <property type="molecule type" value="Genomic_DNA"/>
</dbReference>
<dbReference type="InterPro" id="IPR002347">
    <property type="entry name" value="SDR_fam"/>
</dbReference>
<accession>A0A076PQQ3</accession>
<dbReference type="PRINTS" id="PR00080">
    <property type="entry name" value="SDRFAMILY"/>
</dbReference>
<dbReference type="Gene3D" id="3.40.50.720">
    <property type="entry name" value="NAD(P)-binding Rossmann-like Domain"/>
    <property type="match status" value="1"/>
</dbReference>
<dbReference type="RefSeq" id="WP_043374071.1">
    <property type="nucleotide sequence ID" value="NZ_CP006704.1"/>
</dbReference>
<dbReference type="CDD" id="cd05233">
    <property type="entry name" value="SDR_c"/>
    <property type="match status" value="1"/>
</dbReference>
<dbReference type="PROSITE" id="PS00061">
    <property type="entry name" value="ADH_SHORT"/>
    <property type="match status" value="1"/>
</dbReference>
<dbReference type="Pfam" id="PF13561">
    <property type="entry name" value="adh_short_C2"/>
    <property type="match status" value="1"/>
</dbReference>
<name>A0A076PQQ3_COMTE</name>
<dbReference type="GO" id="GO:0048038">
    <property type="term" value="F:quinone binding"/>
    <property type="evidence" value="ECO:0007669"/>
    <property type="project" value="TreeGrafter"/>
</dbReference>
<dbReference type="PRINTS" id="PR00081">
    <property type="entry name" value="GDHRDH"/>
</dbReference>
<proteinExistence type="inferred from homology"/>
<gene>
    <name evidence="2" type="ORF">O987_19840</name>
</gene>
<dbReference type="PANTHER" id="PTHR42760">
    <property type="entry name" value="SHORT-CHAIN DEHYDROGENASES/REDUCTASES FAMILY MEMBER"/>
    <property type="match status" value="1"/>
</dbReference>
<protein>
    <submittedName>
        <fullName evidence="2">3-oxoacyl-ACP reductase</fullName>
    </submittedName>
</protein>
<evidence type="ECO:0000313" key="2">
    <source>
        <dbReference type="EMBL" id="AIJ48063.1"/>
    </source>
</evidence>
<sequence length="278" mass="29325">MSCTTPDVAPPLRALLDLTGRTVAVAGGGSIAAGWSIGRASCITYARQGATVCVIDRDLDSAKETVRLIEAEGGSAFAYQADMAREEDIFSAFRDMAARHQAIDVLHHNVGIGKTGGPLETSAEDLDRIHSVNVKSLMLSCQAVLPAMVQRGCGTIISIASVAGLRYLGYPHLAYCTTKAAVIQMTRMIAQQYAPHGIRANTVVPGLIDTPRVSANVAHMFSDSLDEAKAARARQVPLQRMGTAWEVANVCAFLASDAASYITGTEIVADGGLTGKYV</sequence>
<dbReference type="GO" id="GO:0016616">
    <property type="term" value="F:oxidoreductase activity, acting on the CH-OH group of donors, NAD or NADP as acceptor"/>
    <property type="evidence" value="ECO:0007669"/>
    <property type="project" value="TreeGrafter"/>
</dbReference>
<dbReference type="PANTHER" id="PTHR42760:SF122">
    <property type="entry name" value="NAD(P)-BINDING PROTEIN"/>
    <property type="match status" value="1"/>
</dbReference>
<organism evidence="2 3">
    <name type="scientific">Comamonas testosteroni TK102</name>
    <dbReference type="NCBI Taxonomy" id="1392005"/>
    <lineage>
        <taxon>Bacteria</taxon>
        <taxon>Pseudomonadati</taxon>
        <taxon>Pseudomonadota</taxon>
        <taxon>Betaproteobacteria</taxon>
        <taxon>Burkholderiales</taxon>
        <taxon>Comamonadaceae</taxon>
        <taxon>Comamonas</taxon>
    </lineage>
</organism>
<reference evidence="2 3" key="1">
    <citation type="journal article" date="2014" name="Genome Announc.">
        <title>Complete Genome Sequence of Polychlorinated Biphenyl Degrader Comamonas testosteroni TK102 (NBRC 109938).</title>
        <authorList>
            <person name="Fukuda K."/>
            <person name="Hosoyama A."/>
            <person name="Tsuchikane K."/>
            <person name="Ohji S."/>
            <person name="Yamazoe A."/>
            <person name="Fujita N."/>
            <person name="Shintani M."/>
            <person name="Kimbara K."/>
        </authorList>
    </citation>
    <scope>NUCLEOTIDE SEQUENCE [LARGE SCALE GENOMIC DNA]</scope>
    <source>
        <strain evidence="2">TK102</strain>
    </source>
</reference>
<dbReference type="InterPro" id="IPR020904">
    <property type="entry name" value="Sc_DH/Rdtase_CS"/>
</dbReference>
<comment type="similarity">
    <text evidence="1">Belongs to the short-chain dehydrogenases/reductases (SDR) family.</text>
</comment>